<comment type="cofactor">
    <cofactor evidence="8">
        <name>Zn(2+)</name>
        <dbReference type="ChEBI" id="CHEBI:29105"/>
    </cofactor>
    <text evidence="8">Binds 1 zinc ion per subunit.</text>
</comment>
<feature type="binding site" evidence="8">
    <location>
        <position position="241"/>
    </location>
    <ligand>
        <name>Zn(2+)</name>
        <dbReference type="ChEBI" id="CHEBI:29105"/>
        <note>catalytic</note>
    </ligand>
</feature>
<dbReference type="InterPro" id="IPR001577">
    <property type="entry name" value="Peptidase_M8"/>
</dbReference>
<dbReference type="FunFam" id="3.90.132.10:FF:000001">
    <property type="entry name" value="leishmanolysin-like peptidase isoform X2"/>
    <property type="match status" value="1"/>
</dbReference>
<reference evidence="11 12" key="1">
    <citation type="journal article" date="2024" name="Science">
        <title>Giant polyketide synthase enzymes in the biosynthesis of giant marine polyether toxins.</title>
        <authorList>
            <person name="Fallon T.R."/>
            <person name="Shende V.V."/>
            <person name="Wierzbicki I.H."/>
            <person name="Pendleton A.L."/>
            <person name="Watervoot N.F."/>
            <person name="Auber R.P."/>
            <person name="Gonzalez D.J."/>
            <person name="Wisecaver J.H."/>
            <person name="Moore B.S."/>
        </authorList>
    </citation>
    <scope>NUCLEOTIDE SEQUENCE [LARGE SCALE GENOMIC DNA]</scope>
    <source>
        <strain evidence="11 12">12B1</strain>
    </source>
</reference>
<evidence type="ECO:0008006" key="13">
    <source>
        <dbReference type="Google" id="ProtNLM"/>
    </source>
</evidence>
<sequence>MPPRSLPLLLLSLPSLAAHAHNTYDCHHGAAHADQELHAPQHYSSHHPMLRRSLATAGSFSPLRIKYRFTSISALSTAAQTFLTSELLPLASSYLQQALRVVPAASPLTFARRCSSVWTTTPPTCAALATTTCGTAADGTAYALPDDLLAELRVCATCSGEGCSSGDCTTYAAGAGESDADIVLMISAVQTSSCSGNTLAYASTCQRDQFDRPILGDINFCPSALSTDPLVLPEQRATAIHEAFHALGFSRSSWALFRYADGTPRTPRDADGLVPFTSSYSCPDGTVGDFRVPATNTITIGVERGVTTTRMVTPKVASVAKDIFGCDSLVGAELENQPTSSGSCWGSHWEQRLMGNDVMAATTSHLAKFSALTLAAFEDSGWYEANYSMTDPVIWGRLQGCSFVTSKCVENGVPLATTTPTFCATQTAGCTVDRKAIGGCNLVTFSSTLPSGFQYFSDGRVGGSGVTHDYCPHYQGASNGDCDTPANAPTENYKAQTYGVGSHCTDTTLSQVINSRQLANPDVKSPACYISRCFGASLLQFQIQAADGSTHWLNCTSAGGEVSPPSSLGISGTITCPASLWHLCDASRCPSRCSAAEQACHAGVCTCGDAWGSSCSTPPLPPSPPPPPPLTPQPHPPPSPPLPPPPCPSPPSAPLPPSTPPRAPPSPPPPSPPPLSPGLLEVFQLSVSMSVSGTVDEFPLAAFTDSLAAQLNVSTSACNVTVLAASVLVLSVVQTPSQSVATAALATLNSYASNTAAASAALGVTVISVGSTTSTKVAVNAPPPPPLQPPPSPPTLPSPSPPLAPPASSDSFPVLIILLGGAGTPRPICSPDPSAVPIFCCGLTSPGVRCFTQEVSSQCHSAQPVFARRKKKSSTVAVSPAAPPVA</sequence>
<feature type="binding site" evidence="8">
    <location>
        <position position="348"/>
    </location>
    <ligand>
        <name>Zn(2+)</name>
        <dbReference type="ChEBI" id="CHEBI:29105"/>
        <note>catalytic</note>
    </ligand>
</feature>
<evidence type="ECO:0000256" key="8">
    <source>
        <dbReference type="PIRSR" id="PIRSR601577-2"/>
    </source>
</evidence>
<keyword evidence="2" id="KW-0645">Protease</keyword>
<feature type="signal peptide" evidence="10">
    <location>
        <begin position="1"/>
        <end position="20"/>
    </location>
</feature>
<dbReference type="Gene3D" id="3.10.170.20">
    <property type="match status" value="1"/>
</dbReference>
<dbReference type="Gene3D" id="3.90.132.10">
    <property type="entry name" value="Leishmanolysin , domain 2"/>
    <property type="match status" value="1"/>
</dbReference>
<evidence type="ECO:0000313" key="12">
    <source>
        <dbReference type="Proteomes" id="UP001515480"/>
    </source>
</evidence>
<dbReference type="GO" id="GO:0006508">
    <property type="term" value="P:proteolysis"/>
    <property type="evidence" value="ECO:0007669"/>
    <property type="project" value="UniProtKB-KW"/>
</dbReference>
<keyword evidence="3 8" id="KW-0479">Metal-binding</keyword>
<dbReference type="Pfam" id="PF01457">
    <property type="entry name" value="Peptidase_M8"/>
    <property type="match status" value="1"/>
</dbReference>
<name>A0AB34IPE6_PRYPA</name>
<evidence type="ECO:0000256" key="9">
    <source>
        <dbReference type="SAM" id="MobiDB-lite"/>
    </source>
</evidence>
<evidence type="ECO:0000256" key="6">
    <source>
        <dbReference type="ARBA" id="ARBA00023049"/>
    </source>
</evidence>
<dbReference type="PANTHER" id="PTHR10942">
    <property type="entry name" value="LEISHMANOLYSIN-LIKE PEPTIDASE"/>
    <property type="match status" value="1"/>
</dbReference>
<evidence type="ECO:0000256" key="10">
    <source>
        <dbReference type="SAM" id="SignalP"/>
    </source>
</evidence>
<dbReference type="Proteomes" id="UP001515480">
    <property type="component" value="Unassembled WGS sequence"/>
</dbReference>
<feature type="region of interest" description="Disordered" evidence="9">
    <location>
        <begin position="616"/>
        <end position="677"/>
    </location>
</feature>
<keyword evidence="5 8" id="KW-0862">Zinc</keyword>
<evidence type="ECO:0000256" key="7">
    <source>
        <dbReference type="PIRSR" id="PIRSR601577-1"/>
    </source>
</evidence>
<dbReference type="GO" id="GO:0004222">
    <property type="term" value="F:metalloendopeptidase activity"/>
    <property type="evidence" value="ECO:0007669"/>
    <property type="project" value="InterPro"/>
</dbReference>
<evidence type="ECO:0000256" key="4">
    <source>
        <dbReference type="ARBA" id="ARBA00022801"/>
    </source>
</evidence>
<keyword evidence="12" id="KW-1185">Reference proteome</keyword>
<dbReference type="PANTHER" id="PTHR10942:SF0">
    <property type="entry name" value="LEISHMANOLYSIN-LIKE PEPTIDASE"/>
    <property type="match status" value="1"/>
</dbReference>
<evidence type="ECO:0000256" key="3">
    <source>
        <dbReference type="ARBA" id="ARBA00022723"/>
    </source>
</evidence>
<evidence type="ECO:0000256" key="5">
    <source>
        <dbReference type="ARBA" id="ARBA00022833"/>
    </source>
</evidence>
<dbReference type="PRINTS" id="PR01217">
    <property type="entry name" value="PRICHEXTENSN"/>
</dbReference>
<dbReference type="GO" id="GO:0016020">
    <property type="term" value="C:membrane"/>
    <property type="evidence" value="ECO:0007669"/>
    <property type="project" value="InterPro"/>
</dbReference>
<feature type="compositionally biased region" description="Pro residues" evidence="9">
    <location>
        <begin position="618"/>
        <end position="676"/>
    </location>
</feature>
<dbReference type="EMBL" id="JBGBPQ010000020">
    <property type="protein sequence ID" value="KAL1503975.1"/>
    <property type="molecule type" value="Genomic_DNA"/>
</dbReference>
<proteinExistence type="inferred from homology"/>
<feature type="compositionally biased region" description="Pro residues" evidence="9">
    <location>
        <begin position="781"/>
        <end position="805"/>
    </location>
</feature>
<keyword evidence="4" id="KW-0378">Hydrolase</keyword>
<accession>A0AB34IPE6</accession>
<feature type="active site" evidence="7">
    <location>
        <position position="242"/>
    </location>
</feature>
<dbReference type="GO" id="GO:0046872">
    <property type="term" value="F:metal ion binding"/>
    <property type="evidence" value="ECO:0007669"/>
    <property type="project" value="UniProtKB-KW"/>
</dbReference>
<dbReference type="AlphaFoldDB" id="A0AB34IPE6"/>
<comment type="similarity">
    <text evidence="1">Belongs to the peptidase M8 family.</text>
</comment>
<dbReference type="GO" id="GO:0007155">
    <property type="term" value="P:cell adhesion"/>
    <property type="evidence" value="ECO:0007669"/>
    <property type="project" value="InterPro"/>
</dbReference>
<organism evidence="11 12">
    <name type="scientific">Prymnesium parvum</name>
    <name type="common">Toxic golden alga</name>
    <dbReference type="NCBI Taxonomy" id="97485"/>
    <lineage>
        <taxon>Eukaryota</taxon>
        <taxon>Haptista</taxon>
        <taxon>Haptophyta</taxon>
        <taxon>Prymnesiophyceae</taxon>
        <taxon>Prymnesiales</taxon>
        <taxon>Prymnesiaceae</taxon>
        <taxon>Prymnesium</taxon>
    </lineage>
</organism>
<dbReference type="Gene3D" id="2.10.55.10">
    <property type="entry name" value="Leishmanolysin domain 3"/>
    <property type="match status" value="1"/>
</dbReference>
<keyword evidence="10" id="KW-0732">Signal</keyword>
<comment type="caution">
    <text evidence="11">The sequence shown here is derived from an EMBL/GenBank/DDBJ whole genome shotgun (WGS) entry which is preliminary data.</text>
</comment>
<feature type="binding site" evidence="8">
    <location>
        <position position="245"/>
    </location>
    <ligand>
        <name>Zn(2+)</name>
        <dbReference type="ChEBI" id="CHEBI:29105"/>
        <note>catalytic</note>
    </ligand>
</feature>
<evidence type="ECO:0000256" key="2">
    <source>
        <dbReference type="ARBA" id="ARBA00022670"/>
    </source>
</evidence>
<dbReference type="SUPFAM" id="SSF55486">
    <property type="entry name" value="Metalloproteases ('zincins'), catalytic domain"/>
    <property type="match status" value="1"/>
</dbReference>
<dbReference type="GO" id="GO:0005737">
    <property type="term" value="C:cytoplasm"/>
    <property type="evidence" value="ECO:0007669"/>
    <property type="project" value="TreeGrafter"/>
</dbReference>
<evidence type="ECO:0000313" key="11">
    <source>
        <dbReference type="EMBL" id="KAL1503975.1"/>
    </source>
</evidence>
<protein>
    <recommendedName>
        <fullName evidence="13">Leishmanolysin-like peptidase</fullName>
    </recommendedName>
</protein>
<evidence type="ECO:0000256" key="1">
    <source>
        <dbReference type="ARBA" id="ARBA00005860"/>
    </source>
</evidence>
<feature type="region of interest" description="Disordered" evidence="9">
    <location>
        <begin position="778"/>
        <end position="806"/>
    </location>
</feature>
<keyword evidence="6 8" id="KW-0482">Metalloprotease</keyword>
<feature type="chain" id="PRO_5044250872" description="Leishmanolysin-like peptidase" evidence="10">
    <location>
        <begin position="21"/>
        <end position="886"/>
    </location>
</feature>
<gene>
    <name evidence="11" type="ORF">AB1Y20_010391</name>
</gene>